<evidence type="ECO:0000313" key="8">
    <source>
        <dbReference type="Proteomes" id="UP000272528"/>
    </source>
</evidence>
<keyword evidence="3" id="KW-0804">Transcription</keyword>
<evidence type="ECO:0000313" key="7">
    <source>
        <dbReference type="EMBL" id="AZN43219.1"/>
    </source>
</evidence>
<proteinExistence type="predicted"/>
<keyword evidence="4" id="KW-0597">Phosphoprotein</keyword>
<protein>
    <submittedName>
        <fullName evidence="7">Response regulator</fullName>
    </submittedName>
</protein>
<organism evidence="7 8">
    <name type="scientific">Paenibacillus albus</name>
    <dbReference type="NCBI Taxonomy" id="2495582"/>
    <lineage>
        <taxon>Bacteria</taxon>
        <taxon>Bacillati</taxon>
        <taxon>Bacillota</taxon>
        <taxon>Bacilli</taxon>
        <taxon>Bacillales</taxon>
        <taxon>Paenibacillaceae</taxon>
        <taxon>Paenibacillus</taxon>
    </lineage>
</organism>
<dbReference type="SMART" id="SM00342">
    <property type="entry name" value="HTH_ARAC"/>
    <property type="match status" value="1"/>
</dbReference>
<dbReference type="GO" id="GO:0000160">
    <property type="term" value="P:phosphorelay signal transduction system"/>
    <property type="evidence" value="ECO:0007669"/>
    <property type="project" value="InterPro"/>
</dbReference>
<keyword evidence="8" id="KW-1185">Reference proteome</keyword>
<dbReference type="KEGG" id="palb:EJC50_28675"/>
<sequence>MYKAIIIDDELPARRAIRALGEWELYGIEIAAEADNGKEGLVLLEAEEPDLVFVDMKMPLMGGVEFLDKARATYPEACYIVISGFDDFTYARSAMQAGSVDYLLKPIRKADLNAAVGRAIEIIAERRNRLLSESRSQIYRNLSAPLVKEKIYSSIIDKSGRFHHIDELRAVLDTEALSSLCRVVVFKLLNAEDVIELRFKNDSHAFYYALTNAVDELFSRFGKTFSFKNNRDDSEIVAVIKLSDPNHPQRMVIDELSAQLTSVFGIQLVSEEGPDVTMERLGESYDAALRSLMELNMISLRPASSSQQKEPDEGRRSFLERARLFSQPIESGSERQAIHELRKWLEELEAAGAITMSGMLAIEVELRMFAETLLARFKMDEQETADYIGLFDRTLRRRVYEFTVFKAAVLDYFEPFFTVLAETGRSGENASTAEKIKAYIELHYDEELPVSFFAERYHMSKEHLARLFKQKYDIGIHEYQLQIRMGKAKEWLSDKSLKIQTVSERVGFRDQNYFSKAFKKYTGLTPQEFRGKMES</sequence>
<evidence type="ECO:0000259" key="6">
    <source>
        <dbReference type="PROSITE" id="PS50110"/>
    </source>
</evidence>
<dbReference type="InterPro" id="IPR009057">
    <property type="entry name" value="Homeodomain-like_sf"/>
</dbReference>
<dbReference type="SUPFAM" id="SSF46689">
    <property type="entry name" value="Homeodomain-like"/>
    <property type="match status" value="2"/>
</dbReference>
<dbReference type="GO" id="GO:0043565">
    <property type="term" value="F:sequence-specific DNA binding"/>
    <property type="evidence" value="ECO:0007669"/>
    <property type="project" value="InterPro"/>
</dbReference>
<dbReference type="PANTHER" id="PTHR43280">
    <property type="entry name" value="ARAC-FAMILY TRANSCRIPTIONAL REGULATOR"/>
    <property type="match status" value="1"/>
</dbReference>
<name>A0A3Q8X8W5_9BACL</name>
<dbReference type="SUPFAM" id="SSF52172">
    <property type="entry name" value="CheY-like"/>
    <property type="match status" value="1"/>
</dbReference>
<dbReference type="InterPro" id="IPR001789">
    <property type="entry name" value="Sig_transdc_resp-reg_receiver"/>
</dbReference>
<feature type="domain" description="HTH araC/xylS-type" evidence="5">
    <location>
        <begin position="434"/>
        <end position="532"/>
    </location>
</feature>
<dbReference type="Proteomes" id="UP000272528">
    <property type="component" value="Chromosome"/>
</dbReference>
<reference evidence="8" key="1">
    <citation type="submission" date="2018-12" db="EMBL/GenBank/DDBJ databases">
        <title>Genome sequence of Peanibacillus sp.</title>
        <authorList>
            <person name="Subramani G."/>
            <person name="Srinivasan S."/>
            <person name="Kim M.K."/>
        </authorList>
    </citation>
    <scope>NUCLEOTIDE SEQUENCE [LARGE SCALE GENOMIC DNA]</scope>
    <source>
        <strain evidence="8">18JY67-1</strain>
    </source>
</reference>
<dbReference type="InterPro" id="IPR020449">
    <property type="entry name" value="Tscrpt_reg_AraC-type_HTH"/>
</dbReference>
<dbReference type="Pfam" id="PF12833">
    <property type="entry name" value="HTH_18"/>
    <property type="match status" value="1"/>
</dbReference>
<dbReference type="PRINTS" id="PR00032">
    <property type="entry name" value="HTHARAC"/>
</dbReference>
<dbReference type="PROSITE" id="PS01124">
    <property type="entry name" value="HTH_ARAC_FAMILY_2"/>
    <property type="match status" value="1"/>
</dbReference>
<dbReference type="GO" id="GO:0003700">
    <property type="term" value="F:DNA-binding transcription factor activity"/>
    <property type="evidence" value="ECO:0007669"/>
    <property type="project" value="InterPro"/>
</dbReference>
<feature type="modified residue" description="4-aspartylphosphate" evidence="4">
    <location>
        <position position="55"/>
    </location>
</feature>
<dbReference type="OrthoDB" id="159632at2"/>
<evidence type="ECO:0000256" key="1">
    <source>
        <dbReference type="ARBA" id="ARBA00023015"/>
    </source>
</evidence>
<dbReference type="PROSITE" id="PS50110">
    <property type="entry name" value="RESPONSE_REGULATORY"/>
    <property type="match status" value="1"/>
</dbReference>
<feature type="domain" description="Response regulatory" evidence="6">
    <location>
        <begin position="3"/>
        <end position="120"/>
    </location>
</feature>
<gene>
    <name evidence="7" type="ORF">EJC50_28675</name>
</gene>
<dbReference type="SMART" id="SM00448">
    <property type="entry name" value="REC"/>
    <property type="match status" value="1"/>
</dbReference>
<dbReference type="Pfam" id="PF00072">
    <property type="entry name" value="Response_reg"/>
    <property type="match status" value="1"/>
</dbReference>
<dbReference type="PANTHER" id="PTHR43280:SF28">
    <property type="entry name" value="HTH-TYPE TRANSCRIPTIONAL ACTIVATOR RHAS"/>
    <property type="match status" value="1"/>
</dbReference>
<evidence type="ECO:0000256" key="2">
    <source>
        <dbReference type="ARBA" id="ARBA00023125"/>
    </source>
</evidence>
<keyword evidence="2" id="KW-0238">DNA-binding</keyword>
<dbReference type="InterPro" id="IPR011006">
    <property type="entry name" value="CheY-like_superfamily"/>
</dbReference>
<dbReference type="CDD" id="cd17536">
    <property type="entry name" value="REC_YesN-like"/>
    <property type="match status" value="1"/>
</dbReference>
<dbReference type="PROSITE" id="PS00041">
    <property type="entry name" value="HTH_ARAC_FAMILY_1"/>
    <property type="match status" value="1"/>
</dbReference>
<dbReference type="Gene3D" id="1.10.10.60">
    <property type="entry name" value="Homeodomain-like"/>
    <property type="match status" value="2"/>
</dbReference>
<evidence type="ECO:0000256" key="4">
    <source>
        <dbReference type="PROSITE-ProRule" id="PRU00169"/>
    </source>
</evidence>
<keyword evidence="1" id="KW-0805">Transcription regulation</keyword>
<evidence type="ECO:0000259" key="5">
    <source>
        <dbReference type="PROSITE" id="PS01124"/>
    </source>
</evidence>
<dbReference type="Gene3D" id="3.40.50.2300">
    <property type="match status" value="1"/>
</dbReference>
<evidence type="ECO:0000256" key="3">
    <source>
        <dbReference type="ARBA" id="ARBA00023163"/>
    </source>
</evidence>
<dbReference type="InterPro" id="IPR018060">
    <property type="entry name" value="HTH_AraC"/>
</dbReference>
<dbReference type="EMBL" id="CP034437">
    <property type="protein sequence ID" value="AZN43219.1"/>
    <property type="molecule type" value="Genomic_DNA"/>
</dbReference>
<dbReference type="RefSeq" id="WP_126019572.1">
    <property type="nucleotide sequence ID" value="NZ_CP034437.1"/>
</dbReference>
<accession>A0A3Q8X8W5</accession>
<dbReference type="InterPro" id="IPR018062">
    <property type="entry name" value="HTH_AraC-typ_CS"/>
</dbReference>
<dbReference type="AlphaFoldDB" id="A0A3Q8X8W5"/>